<evidence type="ECO:0000313" key="5">
    <source>
        <dbReference type="Proteomes" id="UP001337305"/>
    </source>
</evidence>
<keyword evidence="5" id="KW-1185">Reference proteome</keyword>
<dbReference type="Proteomes" id="UP001337305">
    <property type="component" value="Unassembled WGS sequence"/>
</dbReference>
<protein>
    <submittedName>
        <fullName evidence="4">FecR family protein</fullName>
    </submittedName>
</protein>
<feature type="domain" description="Protein FecR C-terminal" evidence="3">
    <location>
        <begin position="310"/>
        <end position="377"/>
    </location>
</feature>
<dbReference type="Pfam" id="PF16344">
    <property type="entry name" value="FecR_C"/>
    <property type="match status" value="1"/>
</dbReference>
<comment type="caution">
    <text evidence="4">The sequence shown here is derived from an EMBL/GenBank/DDBJ whole genome shotgun (WGS) entry which is preliminary data.</text>
</comment>
<dbReference type="PIRSF" id="PIRSF018266">
    <property type="entry name" value="FecR"/>
    <property type="match status" value="1"/>
</dbReference>
<feature type="domain" description="FecR protein" evidence="2">
    <location>
        <begin position="169"/>
        <end position="260"/>
    </location>
</feature>
<proteinExistence type="predicted"/>
<dbReference type="PANTHER" id="PTHR30273">
    <property type="entry name" value="PERIPLASMIC SIGNAL SENSOR AND SIGMA FACTOR ACTIVATOR FECR-RELATED"/>
    <property type="match status" value="1"/>
</dbReference>
<dbReference type="EMBL" id="JAODOP010000004">
    <property type="protein sequence ID" value="MEF3832306.1"/>
    <property type="molecule type" value="Genomic_DNA"/>
</dbReference>
<evidence type="ECO:0000259" key="3">
    <source>
        <dbReference type="Pfam" id="PF16344"/>
    </source>
</evidence>
<gene>
    <name evidence="4" type="ORF">N1F79_04140</name>
</gene>
<keyword evidence="1" id="KW-0812">Transmembrane</keyword>
<feature type="transmembrane region" description="Helical" evidence="1">
    <location>
        <begin position="79"/>
        <end position="98"/>
    </location>
</feature>
<sequence>MTENQIKSLINKYLNNDCSAEEKKKLENFLESYQGESDLWNTFDYGNKLKIEKSIYNKIRKKIRLENSKRIFKLERRPLFYMKYAAILLIGLFITIYVNRQPETVNNNENIVLELHDGSKKVINIDDNQKITNAKGVVLGKQDKNLLIYENIDTTNQVTKLTYNTLYVPYGKKIQIRLSDGSLIYLNSGSTLKYPVQFIKGLSREVFLNGEAYFNVAKNKNDAFIAYANDVVTEVYGTEFNISSYENDDNQDIVLVEGSVGVYNNNLKENSSKQIILIPNQKASLRKSSLQFTTETVDVKNHIAWIDGVLLFQKERFENIIRKLERHYNISIQNNNELLNDIRFTGSFDVETIDQVLRSFNGYKPFNYIIDNNKIIINP</sequence>
<dbReference type="InterPro" id="IPR012373">
    <property type="entry name" value="Ferrdict_sens_TM"/>
</dbReference>
<reference evidence="4 5" key="1">
    <citation type="submission" date="2022-09" db="EMBL/GenBank/DDBJ databases">
        <title>Genome sequencing of Flavivirga sp. MEBiC05379.</title>
        <authorList>
            <person name="Oh H.-M."/>
            <person name="Kwon K.K."/>
            <person name="Park M.J."/>
            <person name="Yang S.-H."/>
        </authorList>
    </citation>
    <scope>NUCLEOTIDE SEQUENCE [LARGE SCALE GENOMIC DNA]</scope>
    <source>
        <strain evidence="4 5">MEBiC05379</strain>
    </source>
</reference>
<keyword evidence="1" id="KW-0472">Membrane</keyword>
<organism evidence="4 5">
    <name type="scientific">Flavivirga spongiicola</name>
    <dbReference type="NCBI Taxonomy" id="421621"/>
    <lineage>
        <taxon>Bacteria</taxon>
        <taxon>Pseudomonadati</taxon>
        <taxon>Bacteroidota</taxon>
        <taxon>Flavobacteriia</taxon>
        <taxon>Flavobacteriales</taxon>
        <taxon>Flavobacteriaceae</taxon>
        <taxon>Flavivirga</taxon>
    </lineage>
</organism>
<dbReference type="InterPro" id="IPR032508">
    <property type="entry name" value="FecR_C"/>
</dbReference>
<dbReference type="Pfam" id="PF04773">
    <property type="entry name" value="FecR"/>
    <property type="match status" value="1"/>
</dbReference>
<name>A0ABU7XPJ5_9FLAO</name>
<dbReference type="InterPro" id="IPR006860">
    <property type="entry name" value="FecR"/>
</dbReference>
<evidence type="ECO:0000259" key="2">
    <source>
        <dbReference type="Pfam" id="PF04773"/>
    </source>
</evidence>
<dbReference type="Gene3D" id="2.60.120.1440">
    <property type="match status" value="1"/>
</dbReference>
<evidence type="ECO:0000313" key="4">
    <source>
        <dbReference type="EMBL" id="MEF3832306.1"/>
    </source>
</evidence>
<keyword evidence="1" id="KW-1133">Transmembrane helix</keyword>
<accession>A0ABU7XPJ5</accession>
<dbReference type="Gene3D" id="3.55.50.30">
    <property type="match status" value="1"/>
</dbReference>
<dbReference type="PANTHER" id="PTHR30273:SF2">
    <property type="entry name" value="PROTEIN FECR"/>
    <property type="match status" value="1"/>
</dbReference>
<dbReference type="RefSeq" id="WP_303304687.1">
    <property type="nucleotide sequence ID" value="NZ_JAODOP010000004.1"/>
</dbReference>
<evidence type="ECO:0000256" key="1">
    <source>
        <dbReference type="SAM" id="Phobius"/>
    </source>
</evidence>